<dbReference type="Gene3D" id="3.40.50.150">
    <property type="entry name" value="Vaccinia Virus protein VP39"/>
    <property type="match status" value="1"/>
</dbReference>
<dbReference type="CDD" id="cd02440">
    <property type="entry name" value="AdoMet_MTases"/>
    <property type="match status" value="1"/>
</dbReference>
<feature type="region of interest" description="Disordered" evidence="1">
    <location>
        <begin position="1"/>
        <end position="70"/>
    </location>
</feature>
<dbReference type="InterPro" id="IPR041698">
    <property type="entry name" value="Methyltransf_25"/>
</dbReference>
<dbReference type="GO" id="GO:0008168">
    <property type="term" value="F:methyltransferase activity"/>
    <property type="evidence" value="ECO:0007669"/>
    <property type="project" value="UniProtKB-KW"/>
</dbReference>
<feature type="compositionally biased region" description="Basic residues" evidence="1">
    <location>
        <begin position="102"/>
        <end position="113"/>
    </location>
</feature>
<gene>
    <name evidence="3" type="ORF">SYNPS1DRAFT_23083</name>
</gene>
<dbReference type="Pfam" id="PF13649">
    <property type="entry name" value="Methyltransf_25"/>
    <property type="match status" value="1"/>
</dbReference>
<evidence type="ECO:0000256" key="1">
    <source>
        <dbReference type="SAM" id="MobiDB-lite"/>
    </source>
</evidence>
<feature type="compositionally biased region" description="Low complexity" evidence="1">
    <location>
        <begin position="116"/>
        <end position="141"/>
    </location>
</feature>
<evidence type="ECO:0000313" key="4">
    <source>
        <dbReference type="Proteomes" id="UP000278143"/>
    </source>
</evidence>
<name>A0A4P9YXW4_9FUNG</name>
<organism evidence="3 4">
    <name type="scientific">Syncephalis pseudoplumigaleata</name>
    <dbReference type="NCBI Taxonomy" id="1712513"/>
    <lineage>
        <taxon>Eukaryota</taxon>
        <taxon>Fungi</taxon>
        <taxon>Fungi incertae sedis</taxon>
        <taxon>Zoopagomycota</taxon>
        <taxon>Zoopagomycotina</taxon>
        <taxon>Zoopagomycetes</taxon>
        <taxon>Zoopagales</taxon>
        <taxon>Piptocephalidaceae</taxon>
        <taxon>Syncephalis</taxon>
    </lineage>
</organism>
<feature type="compositionally biased region" description="Polar residues" evidence="1">
    <location>
        <begin position="42"/>
        <end position="64"/>
    </location>
</feature>
<dbReference type="Proteomes" id="UP000278143">
    <property type="component" value="Unassembled WGS sequence"/>
</dbReference>
<accession>A0A4P9YXW4</accession>
<sequence length="286" mass="31901">MGSSQSRPVRAGRSWSFAGTDARRRHASERNSFESYYEHQRATTAHRSPYSGDTSMATSPTTPRITFADSDRLGEGEVLLVRENSLLDKMSTPSLSLDGKGGSRHGRRAKRAATLRSFTSASTRSGSGSGPRRIGRSRASSTAARLRQLLARISRQPHLTTEDGELIRLDNLPVHLVLNPSDLDQEIDRQHIDHYMLRLGLSGNRFAPVTTPSCVLDIGTGSGIWMLEMAVEYPDCEFVGIDIADYQHRANAENCDFRRMNILDGLRFPDDRFDLVFQRMVSSFIP</sequence>
<dbReference type="GO" id="GO:0032259">
    <property type="term" value="P:methylation"/>
    <property type="evidence" value="ECO:0007669"/>
    <property type="project" value="UniProtKB-KW"/>
</dbReference>
<dbReference type="AlphaFoldDB" id="A0A4P9YXW4"/>
<proteinExistence type="predicted"/>
<dbReference type="OrthoDB" id="2013972at2759"/>
<reference evidence="4" key="1">
    <citation type="journal article" date="2018" name="Nat. Microbiol.">
        <title>Leveraging single-cell genomics to expand the fungal tree of life.</title>
        <authorList>
            <person name="Ahrendt S.R."/>
            <person name="Quandt C.A."/>
            <person name="Ciobanu D."/>
            <person name="Clum A."/>
            <person name="Salamov A."/>
            <person name="Andreopoulos B."/>
            <person name="Cheng J.F."/>
            <person name="Woyke T."/>
            <person name="Pelin A."/>
            <person name="Henrissat B."/>
            <person name="Reynolds N.K."/>
            <person name="Benny G.L."/>
            <person name="Smith M.E."/>
            <person name="James T.Y."/>
            <person name="Grigoriev I.V."/>
        </authorList>
    </citation>
    <scope>NUCLEOTIDE SEQUENCE [LARGE SCALE GENOMIC DNA]</scope>
    <source>
        <strain evidence="4">Benny S71-1</strain>
    </source>
</reference>
<evidence type="ECO:0000313" key="3">
    <source>
        <dbReference type="EMBL" id="RKP24874.1"/>
    </source>
</evidence>
<keyword evidence="4" id="KW-1185">Reference proteome</keyword>
<feature type="non-terminal residue" evidence="3">
    <location>
        <position position="286"/>
    </location>
</feature>
<dbReference type="SUPFAM" id="SSF53335">
    <property type="entry name" value="S-adenosyl-L-methionine-dependent methyltransferases"/>
    <property type="match status" value="1"/>
</dbReference>
<dbReference type="InterPro" id="IPR029063">
    <property type="entry name" value="SAM-dependent_MTases_sf"/>
</dbReference>
<keyword evidence="3" id="KW-0808">Transferase</keyword>
<evidence type="ECO:0000259" key="2">
    <source>
        <dbReference type="Pfam" id="PF13649"/>
    </source>
</evidence>
<feature type="region of interest" description="Disordered" evidence="1">
    <location>
        <begin position="91"/>
        <end position="141"/>
    </location>
</feature>
<feature type="domain" description="Methyltransferase" evidence="2">
    <location>
        <begin position="215"/>
        <end position="279"/>
    </location>
</feature>
<feature type="compositionally biased region" description="Basic and acidic residues" evidence="1">
    <location>
        <begin position="28"/>
        <end position="41"/>
    </location>
</feature>
<protein>
    <submittedName>
        <fullName evidence="3">S-adenosyl-L-methionine-dependent methyltransferase</fullName>
    </submittedName>
</protein>
<keyword evidence="3" id="KW-0489">Methyltransferase</keyword>
<dbReference type="EMBL" id="KZ989992">
    <property type="protein sequence ID" value="RKP24874.1"/>
    <property type="molecule type" value="Genomic_DNA"/>
</dbReference>